<keyword evidence="6" id="KW-0534">Nitrate assimilation</keyword>
<feature type="domain" description="Rieske" evidence="7">
    <location>
        <begin position="8"/>
        <end position="103"/>
    </location>
</feature>
<gene>
    <name evidence="8" type="primary">nirD</name>
    <name evidence="8" type="ORF">FFV09_12095</name>
</gene>
<dbReference type="NCBIfam" id="TIGR02378">
    <property type="entry name" value="nirD_assim_sml"/>
    <property type="match status" value="1"/>
</dbReference>
<evidence type="ECO:0000256" key="1">
    <source>
        <dbReference type="ARBA" id="ARBA00022714"/>
    </source>
</evidence>
<organism evidence="8 9">
    <name type="scientific">Saccharibacillus brassicae</name>
    <dbReference type="NCBI Taxonomy" id="2583377"/>
    <lineage>
        <taxon>Bacteria</taxon>
        <taxon>Bacillati</taxon>
        <taxon>Bacillota</taxon>
        <taxon>Bacilli</taxon>
        <taxon>Bacillales</taxon>
        <taxon>Paenibacillaceae</taxon>
        <taxon>Saccharibacillus</taxon>
    </lineage>
</organism>
<dbReference type="GO" id="GO:0016705">
    <property type="term" value="F:oxidoreductase activity, acting on paired donors, with incorporation or reduction of molecular oxygen"/>
    <property type="evidence" value="ECO:0007669"/>
    <property type="project" value="UniProtKB-ARBA"/>
</dbReference>
<protein>
    <submittedName>
        <fullName evidence="8">Nitrite reductase small subunit NirD</fullName>
    </submittedName>
</protein>
<keyword evidence="9" id="KW-1185">Reference proteome</keyword>
<name>A0A4Y6UYM5_SACBS</name>
<evidence type="ECO:0000256" key="5">
    <source>
        <dbReference type="ARBA" id="ARBA00023014"/>
    </source>
</evidence>
<dbReference type="KEGG" id="saca:FFV09_12095"/>
<proteinExistence type="predicted"/>
<dbReference type="Pfam" id="PF00355">
    <property type="entry name" value="Rieske"/>
    <property type="match status" value="1"/>
</dbReference>
<dbReference type="Gene3D" id="2.102.10.10">
    <property type="entry name" value="Rieske [2Fe-2S] iron-sulphur domain"/>
    <property type="match status" value="1"/>
</dbReference>
<keyword evidence="1" id="KW-0001">2Fe-2S</keyword>
<dbReference type="PANTHER" id="PTHR21496">
    <property type="entry name" value="FERREDOXIN-RELATED"/>
    <property type="match status" value="1"/>
</dbReference>
<keyword evidence="3" id="KW-0560">Oxidoreductase</keyword>
<evidence type="ECO:0000256" key="6">
    <source>
        <dbReference type="ARBA" id="ARBA00023063"/>
    </source>
</evidence>
<dbReference type="EMBL" id="CP041217">
    <property type="protein sequence ID" value="QDH21516.1"/>
    <property type="molecule type" value="Genomic_DNA"/>
</dbReference>
<keyword evidence="4" id="KW-0408">Iron</keyword>
<keyword evidence="2" id="KW-0479">Metal-binding</keyword>
<dbReference type="AlphaFoldDB" id="A0A4Y6UYM5"/>
<keyword evidence="5" id="KW-0411">Iron-sulfur</keyword>
<dbReference type="GO" id="GO:0008942">
    <property type="term" value="F:nitrite reductase [NAD(P)H] activity"/>
    <property type="evidence" value="ECO:0007669"/>
    <property type="project" value="InterPro"/>
</dbReference>
<dbReference type="PROSITE" id="PS51296">
    <property type="entry name" value="RIESKE"/>
    <property type="match status" value="1"/>
</dbReference>
<evidence type="ECO:0000256" key="4">
    <source>
        <dbReference type="ARBA" id="ARBA00023004"/>
    </source>
</evidence>
<evidence type="ECO:0000313" key="8">
    <source>
        <dbReference type="EMBL" id="QDH21516.1"/>
    </source>
</evidence>
<dbReference type="InterPro" id="IPR012748">
    <property type="entry name" value="Rieske-like_NirD"/>
</dbReference>
<dbReference type="RefSeq" id="WP_141448061.1">
    <property type="nucleotide sequence ID" value="NZ_CP041217.1"/>
</dbReference>
<dbReference type="GO" id="GO:0046872">
    <property type="term" value="F:metal ion binding"/>
    <property type="evidence" value="ECO:0007669"/>
    <property type="project" value="UniProtKB-KW"/>
</dbReference>
<dbReference type="GO" id="GO:0004497">
    <property type="term" value="F:monooxygenase activity"/>
    <property type="evidence" value="ECO:0007669"/>
    <property type="project" value="UniProtKB-ARBA"/>
</dbReference>
<reference evidence="8 9" key="1">
    <citation type="submission" date="2019-06" db="EMBL/GenBank/DDBJ databases">
        <title>Saccharibacillus brassicae sp. nov., an endophytic bacterium isolated from Chinese cabbage seeds (Brassica pekinensis).</title>
        <authorList>
            <person name="Jiang L."/>
            <person name="Lee J."/>
            <person name="Kim S.W."/>
        </authorList>
    </citation>
    <scope>NUCLEOTIDE SEQUENCE [LARGE SCALE GENOMIC DNA]</scope>
    <source>
        <strain evidence="9">KCTC 43072 / ATSA2</strain>
    </source>
</reference>
<dbReference type="OrthoDB" id="593800at2"/>
<sequence>MSHAAEQVRVGRLSDIDPQGSRRLNINGLEIALFRLSDGEVLAVENRCPHKGGVLSEGMVCGPVVHCPLHDWRIDLRSGEALDPDKGCVTTFRTEVEADGTILLTLNGETEDEGRDSHIA</sequence>
<dbReference type="GO" id="GO:0051537">
    <property type="term" value="F:2 iron, 2 sulfur cluster binding"/>
    <property type="evidence" value="ECO:0007669"/>
    <property type="project" value="UniProtKB-KW"/>
</dbReference>
<dbReference type="Proteomes" id="UP000316968">
    <property type="component" value="Chromosome"/>
</dbReference>
<dbReference type="SUPFAM" id="SSF50022">
    <property type="entry name" value="ISP domain"/>
    <property type="match status" value="1"/>
</dbReference>
<dbReference type="InterPro" id="IPR017941">
    <property type="entry name" value="Rieske_2Fe-2S"/>
</dbReference>
<evidence type="ECO:0000256" key="3">
    <source>
        <dbReference type="ARBA" id="ARBA00023002"/>
    </source>
</evidence>
<accession>A0A4Y6UYM5</accession>
<evidence type="ECO:0000313" key="9">
    <source>
        <dbReference type="Proteomes" id="UP000316968"/>
    </source>
</evidence>
<dbReference type="PANTHER" id="PTHR21496:SF23">
    <property type="entry name" value="3-PHENYLPROPIONATE_CINNAMIC ACID DIOXYGENASE FERREDOXIN SUBUNIT"/>
    <property type="match status" value="1"/>
</dbReference>
<dbReference type="CDD" id="cd03530">
    <property type="entry name" value="Rieske_NirD_small_Bacillus"/>
    <property type="match status" value="1"/>
</dbReference>
<evidence type="ECO:0000259" key="7">
    <source>
        <dbReference type="PROSITE" id="PS51296"/>
    </source>
</evidence>
<dbReference type="GO" id="GO:0042128">
    <property type="term" value="P:nitrate assimilation"/>
    <property type="evidence" value="ECO:0007669"/>
    <property type="project" value="UniProtKB-KW"/>
</dbReference>
<dbReference type="InterPro" id="IPR036922">
    <property type="entry name" value="Rieske_2Fe-2S_sf"/>
</dbReference>
<evidence type="ECO:0000256" key="2">
    <source>
        <dbReference type="ARBA" id="ARBA00022723"/>
    </source>
</evidence>